<protein>
    <submittedName>
        <fullName evidence="5">LacI family transcriptional regulator</fullName>
    </submittedName>
</protein>
<dbReference type="Gene3D" id="1.10.260.40">
    <property type="entry name" value="lambda repressor-like DNA-binding domains"/>
    <property type="match status" value="1"/>
</dbReference>
<dbReference type="PANTHER" id="PTHR30146">
    <property type="entry name" value="LACI-RELATED TRANSCRIPTIONAL REPRESSOR"/>
    <property type="match status" value="1"/>
</dbReference>
<dbReference type="CDD" id="cd01392">
    <property type="entry name" value="HTH_LacI"/>
    <property type="match status" value="1"/>
</dbReference>
<evidence type="ECO:0000256" key="2">
    <source>
        <dbReference type="ARBA" id="ARBA00023125"/>
    </source>
</evidence>
<dbReference type="SMART" id="SM00354">
    <property type="entry name" value="HTH_LACI"/>
    <property type="match status" value="1"/>
</dbReference>
<dbReference type="SUPFAM" id="SSF47413">
    <property type="entry name" value="lambda repressor-like DNA-binding domains"/>
    <property type="match status" value="1"/>
</dbReference>
<evidence type="ECO:0000256" key="3">
    <source>
        <dbReference type="ARBA" id="ARBA00023163"/>
    </source>
</evidence>
<proteinExistence type="predicted"/>
<dbReference type="Pfam" id="PF13377">
    <property type="entry name" value="Peripla_BP_3"/>
    <property type="match status" value="1"/>
</dbReference>
<dbReference type="Pfam" id="PF00356">
    <property type="entry name" value="LacI"/>
    <property type="match status" value="1"/>
</dbReference>
<dbReference type="GO" id="GO:0000976">
    <property type="term" value="F:transcription cis-regulatory region binding"/>
    <property type="evidence" value="ECO:0007669"/>
    <property type="project" value="TreeGrafter"/>
</dbReference>
<dbReference type="Gene3D" id="3.40.50.2300">
    <property type="match status" value="2"/>
</dbReference>
<dbReference type="PROSITE" id="PS50932">
    <property type="entry name" value="HTH_LACI_2"/>
    <property type="match status" value="1"/>
</dbReference>
<dbReference type="EMBL" id="SMMX01000027">
    <property type="protein sequence ID" value="TDA20217.1"/>
    <property type="molecule type" value="Genomic_DNA"/>
</dbReference>
<keyword evidence="3" id="KW-0804">Transcription</keyword>
<keyword evidence="6" id="KW-1185">Reference proteome</keyword>
<evidence type="ECO:0000259" key="4">
    <source>
        <dbReference type="PROSITE" id="PS50932"/>
    </source>
</evidence>
<evidence type="ECO:0000256" key="1">
    <source>
        <dbReference type="ARBA" id="ARBA00023015"/>
    </source>
</evidence>
<comment type="caution">
    <text evidence="5">The sequence shown here is derived from an EMBL/GenBank/DDBJ whole genome shotgun (WGS) entry which is preliminary data.</text>
</comment>
<keyword evidence="1" id="KW-0805">Transcription regulation</keyword>
<feature type="domain" description="HTH lacI-type" evidence="4">
    <location>
        <begin position="19"/>
        <end position="58"/>
    </location>
</feature>
<dbReference type="Proteomes" id="UP000295710">
    <property type="component" value="Unassembled WGS sequence"/>
</dbReference>
<sequence length="350" mass="40116">MCKVEENLGGTINMKYKAKDIARELGVSPATVSLALNNKPGVGEEKREEIMKKIIELDCEYLLKDGGVKRGDIGFVIYKCGGAIVDEYPFFNYLSESLNKAIEKNNYTMTMMYLDKSMPLNERYVALENFRYAGYIVYAVEMYPEDMEVFSKLNVPCVFIDNPFPTLAVDTVTVDNYLGIYQGFEYLYQMGHREFGYIKSKVAILCFEERMQAFEDCLRRRGLTFDEERIMEVGYMESETERDVGRYLDIHAKLPTAFLADNDLLACRAVQAMKKREIKVPDEVSIVGFDNRPICSFTDPKVTTVQLSGDEMGEMAVEMLMEKMSNKRKHTVKYKLGTKLIVNESVKELV</sequence>
<dbReference type="InterPro" id="IPR000843">
    <property type="entry name" value="HTH_LacI"/>
</dbReference>
<dbReference type="GO" id="GO:0003700">
    <property type="term" value="F:DNA-binding transcription factor activity"/>
    <property type="evidence" value="ECO:0007669"/>
    <property type="project" value="TreeGrafter"/>
</dbReference>
<evidence type="ECO:0000313" key="5">
    <source>
        <dbReference type="EMBL" id="TDA20217.1"/>
    </source>
</evidence>
<dbReference type="SUPFAM" id="SSF53822">
    <property type="entry name" value="Periplasmic binding protein-like I"/>
    <property type="match status" value="1"/>
</dbReference>
<organism evidence="5 6">
    <name type="scientific">Extibacter muris</name>
    <dbReference type="NCBI Taxonomy" id="1796622"/>
    <lineage>
        <taxon>Bacteria</taxon>
        <taxon>Bacillati</taxon>
        <taxon>Bacillota</taxon>
        <taxon>Clostridia</taxon>
        <taxon>Lachnospirales</taxon>
        <taxon>Lachnospiraceae</taxon>
        <taxon>Extibacter</taxon>
    </lineage>
</organism>
<accession>A0A4R4F9H6</accession>
<gene>
    <name evidence="5" type="ORF">E1963_18160</name>
</gene>
<dbReference type="PANTHER" id="PTHR30146:SF109">
    <property type="entry name" value="HTH-TYPE TRANSCRIPTIONAL REGULATOR GALS"/>
    <property type="match status" value="1"/>
</dbReference>
<dbReference type="InterPro" id="IPR028082">
    <property type="entry name" value="Peripla_BP_I"/>
</dbReference>
<reference evidence="5 6" key="1">
    <citation type="journal article" date="2016" name="Nat. Microbiol.">
        <title>The Mouse Intestinal Bacterial Collection (miBC) provides host-specific insight into cultured diversity and functional potential of the gut microbiota.</title>
        <authorList>
            <person name="Lagkouvardos I."/>
            <person name="Pukall R."/>
            <person name="Abt B."/>
            <person name="Foesel B.U."/>
            <person name="Meier-Kolthoff J.P."/>
            <person name="Kumar N."/>
            <person name="Bresciani A."/>
            <person name="Martinez I."/>
            <person name="Just S."/>
            <person name="Ziegler C."/>
            <person name="Brugiroux S."/>
            <person name="Garzetti D."/>
            <person name="Wenning M."/>
            <person name="Bui T.P."/>
            <person name="Wang J."/>
            <person name="Hugenholtz F."/>
            <person name="Plugge C.M."/>
            <person name="Peterson D.A."/>
            <person name="Hornef M.W."/>
            <person name="Baines J.F."/>
            <person name="Smidt H."/>
            <person name="Walter J."/>
            <person name="Kristiansen K."/>
            <person name="Nielsen H.B."/>
            <person name="Haller D."/>
            <person name="Overmann J."/>
            <person name="Stecher B."/>
            <person name="Clavel T."/>
        </authorList>
    </citation>
    <scope>NUCLEOTIDE SEQUENCE [LARGE SCALE GENOMIC DNA]</scope>
    <source>
        <strain evidence="5 6">DSM 28560</strain>
    </source>
</reference>
<evidence type="ECO:0000313" key="6">
    <source>
        <dbReference type="Proteomes" id="UP000295710"/>
    </source>
</evidence>
<name>A0A4R4F9H6_9FIRM</name>
<dbReference type="InterPro" id="IPR046335">
    <property type="entry name" value="LacI/GalR-like_sensor"/>
</dbReference>
<dbReference type="AlphaFoldDB" id="A0A4R4F9H6"/>
<dbReference type="InterPro" id="IPR010982">
    <property type="entry name" value="Lambda_DNA-bd_dom_sf"/>
</dbReference>
<keyword evidence="2" id="KW-0238">DNA-binding</keyword>